<evidence type="ECO:0000313" key="1">
    <source>
        <dbReference type="EMBL" id="MCB8889018.1"/>
    </source>
</evidence>
<dbReference type="RefSeq" id="WP_227389673.1">
    <property type="nucleotide sequence ID" value="NZ_JBHSCJ010000010.1"/>
</dbReference>
<comment type="caution">
    <text evidence="1">The sequence shown here is derived from an EMBL/GenBank/DDBJ whole genome shotgun (WGS) entry which is preliminary data.</text>
</comment>
<organism evidence="1 2">
    <name type="scientific">Vreelandella malpeensis</name>
    <dbReference type="NCBI Taxonomy" id="1172368"/>
    <lineage>
        <taxon>Bacteria</taxon>
        <taxon>Pseudomonadati</taxon>
        <taxon>Pseudomonadota</taxon>
        <taxon>Gammaproteobacteria</taxon>
        <taxon>Oceanospirillales</taxon>
        <taxon>Halomonadaceae</taxon>
        <taxon>Vreelandella</taxon>
    </lineage>
</organism>
<reference evidence="1 2" key="1">
    <citation type="journal article" date="2021" name="Sci. Rep.">
        <title>Genome analysis of a halophilic bacterium Halomonas malpeensis YU-PRIM-29(T) reveals its exopolysaccharide and pigment producing capabilities.</title>
        <authorList>
            <person name="Athmika"/>
            <person name="Ghate S.D."/>
            <person name="Arun A.B."/>
            <person name="Rao S.S."/>
            <person name="Kumar S.T.A."/>
            <person name="Kandiyil M.K."/>
            <person name="Saptami K."/>
            <person name="Rekha P.D."/>
        </authorList>
    </citation>
    <scope>NUCLEOTIDE SEQUENCE [LARGE SCALE GENOMIC DNA]</scope>
    <source>
        <strain evidence="2">prim 29</strain>
    </source>
</reference>
<keyword evidence="2" id="KW-1185">Reference proteome</keyword>
<dbReference type="EMBL" id="WHVL01000002">
    <property type="protein sequence ID" value="MCB8889018.1"/>
    <property type="molecule type" value="Genomic_DNA"/>
</dbReference>
<proteinExistence type="predicted"/>
<evidence type="ECO:0008006" key="3">
    <source>
        <dbReference type="Google" id="ProtNLM"/>
    </source>
</evidence>
<sequence>MLTLARRWRWLTLLAMASLLSGCLALPQTGLFAFRLAVTSLGVENVRIGPYNLNAGLDTTDLTSLIASSLGAGSLPVQATMALGLGLPAGMPAVNMAGFNWTLDMPGVDPVSGRYNEDVSLTPGDGANLRLPVSFDVLATDPQRLSPMIDLARQLASNGSLPAGSELAITPGNLRGLGMTLPAGLLTPTLRLNVGEDGQLTPVR</sequence>
<accession>A0ABS8DSK2</accession>
<protein>
    <recommendedName>
        <fullName evidence="3">Lipoprotein</fullName>
    </recommendedName>
</protein>
<evidence type="ECO:0000313" key="2">
    <source>
        <dbReference type="Proteomes" id="UP001319882"/>
    </source>
</evidence>
<dbReference type="PROSITE" id="PS51257">
    <property type="entry name" value="PROKAR_LIPOPROTEIN"/>
    <property type="match status" value="1"/>
</dbReference>
<dbReference type="Proteomes" id="UP001319882">
    <property type="component" value="Unassembled WGS sequence"/>
</dbReference>
<gene>
    <name evidence="1" type="ORF">GEV37_07815</name>
</gene>
<name>A0ABS8DSK2_9GAMM</name>